<sequence>MSCKASFVLFSAGEVLVMSWDALPPVPVRPLALHHALTHGGYFYVDQRILQEDGDALTDCSSNVPVPAGLRAIRDMLPPVTLEELDLAAAVLTACESGQAPYV</sequence>
<comment type="caution">
    <text evidence="1">The sequence shown here is derived from an EMBL/GenBank/DDBJ whole genome shotgun (WGS) entry which is preliminary data.</text>
</comment>
<dbReference type="GeneID" id="40327007"/>
<dbReference type="EMBL" id="MKGL01000076">
    <property type="protein sequence ID" value="RNF07926.1"/>
    <property type="molecule type" value="Genomic_DNA"/>
</dbReference>
<organism evidence="1 2">
    <name type="scientific">Trypanosoma rangeli</name>
    <dbReference type="NCBI Taxonomy" id="5698"/>
    <lineage>
        <taxon>Eukaryota</taxon>
        <taxon>Discoba</taxon>
        <taxon>Euglenozoa</taxon>
        <taxon>Kinetoplastea</taxon>
        <taxon>Metakinetoplastina</taxon>
        <taxon>Trypanosomatida</taxon>
        <taxon>Trypanosomatidae</taxon>
        <taxon>Trypanosoma</taxon>
        <taxon>Herpetosoma</taxon>
    </lineage>
</organism>
<dbReference type="Proteomes" id="UP000283634">
    <property type="component" value="Unassembled WGS sequence"/>
</dbReference>
<name>A0A422NR56_TRYRA</name>
<dbReference type="AlphaFoldDB" id="A0A422NR56"/>
<gene>
    <name evidence="1" type="ORF">TraAM80_03074</name>
</gene>
<evidence type="ECO:0000313" key="2">
    <source>
        <dbReference type="Proteomes" id="UP000283634"/>
    </source>
</evidence>
<reference evidence="1 2" key="1">
    <citation type="journal article" date="2018" name="BMC Genomics">
        <title>Genomic comparison of Trypanosoma conorhini and Trypanosoma rangeli to Trypanosoma cruzi strains of high and low virulence.</title>
        <authorList>
            <person name="Bradwell K.R."/>
            <person name="Koparde V.N."/>
            <person name="Matveyev A.V."/>
            <person name="Serrano M.G."/>
            <person name="Alves J.M."/>
            <person name="Parikh H."/>
            <person name="Huang B."/>
            <person name="Lee V."/>
            <person name="Espinosa-Alvarez O."/>
            <person name="Ortiz P.A."/>
            <person name="Costa-Martins A.G."/>
            <person name="Teixeira M.M."/>
            <person name="Buck G.A."/>
        </authorList>
    </citation>
    <scope>NUCLEOTIDE SEQUENCE [LARGE SCALE GENOMIC DNA]</scope>
    <source>
        <strain evidence="1 2">AM80</strain>
    </source>
</reference>
<accession>A0A422NR56</accession>
<keyword evidence="2" id="KW-1185">Reference proteome</keyword>
<evidence type="ECO:0000313" key="1">
    <source>
        <dbReference type="EMBL" id="RNF07926.1"/>
    </source>
</evidence>
<proteinExistence type="predicted"/>
<dbReference type="RefSeq" id="XP_029240108.1">
    <property type="nucleotide sequence ID" value="XM_029380054.1"/>
</dbReference>
<protein>
    <submittedName>
        <fullName evidence="1">Uncharacterized protein</fullName>
    </submittedName>
</protein>